<evidence type="ECO:0000256" key="9">
    <source>
        <dbReference type="RuleBase" id="RU000461"/>
    </source>
</evidence>
<protein>
    <recommendedName>
        <fullName evidence="12">Cytochrome P450</fullName>
    </recommendedName>
</protein>
<dbReference type="Gene3D" id="1.10.630.10">
    <property type="entry name" value="Cytochrome P450"/>
    <property type="match status" value="1"/>
</dbReference>
<dbReference type="InterPro" id="IPR050705">
    <property type="entry name" value="Cytochrome_P450_3A"/>
</dbReference>
<name>A0A7R9LHR7_9ACAR</name>
<keyword evidence="2 8" id="KW-0349">Heme</keyword>
<dbReference type="Pfam" id="PF00067">
    <property type="entry name" value="p450"/>
    <property type="match status" value="1"/>
</dbReference>
<keyword evidence="6 9" id="KW-0503">Monooxygenase</keyword>
<evidence type="ECO:0008006" key="12">
    <source>
        <dbReference type="Google" id="ProtNLM"/>
    </source>
</evidence>
<feature type="binding site" description="axial binding residue" evidence="8">
    <location>
        <position position="357"/>
    </location>
    <ligand>
        <name>heme</name>
        <dbReference type="ChEBI" id="CHEBI:30413"/>
    </ligand>
    <ligandPart>
        <name>Fe</name>
        <dbReference type="ChEBI" id="CHEBI:18248"/>
    </ligandPart>
</feature>
<organism evidence="10">
    <name type="scientific">Oppiella nova</name>
    <dbReference type="NCBI Taxonomy" id="334625"/>
    <lineage>
        <taxon>Eukaryota</taxon>
        <taxon>Metazoa</taxon>
        <taxon>Ecdysozoa</taxon>
        <taxon>Arthropoda</taxon>
        <taxon>Chelicerata</taxon>
        <taxon>Arachnida</taxon>
        <taxon>Acari</taxon>
        <taxon>Acariformes</taxon>
        <taxon>Sarcoptiformes</taxon>
        <taxon>Oribatida</taxon>
        <taxon>Brachypylina</taxon>
        <taxon>Oppioidea</taxon>
        <taxon>Oppiidae</taxon>
        <taxon>Oppiella</taxon>
    </lineage>
</organism>
<evidence type="ECO:0000256" key="4">
    <source>
        <dbReference type="ARBA" id="ARBA00023002"/>
    </source>
</evidence>
<dbReference type="InterPro" id="IPR017972">
    <property type="entry name" value="Cyt_P450_CS"/>
</dbReference>
<dbReference type="GO" id="GO:0016705">
    <property type="term" value="F:oxidoreductase activity, acting on paired donors, with incorporation or reduction of molecular oxygen"/>
    <property type="evidence" value="ECO:0007669"/>
    <property type="project" value="InterPro"/>
</dbReference>
<dbReference type="PRINTS" id="PR00385">
    <property type="entry name" value="P450"/>
</dbReference>
<keyword evidence="4 9" id="KW-0560">Oxidoreductase</keyword>
<dbReference type="GO" id="GO:0005506">
    <property type="term" value="F:iron ion binding"/>
    <property type="evidence" value="ECO:0007669"/>
    <property type="project" value="InterPro"/>
</dbReference>
<evidence type="ECO:0000313" key="10">
    <source>
        <dbReference type="EMBL" id="CAD7641973.1"/>
    </source>
</evidence>
<dbReference type="PRINTS" id="PR00463">
    <property type="entry name" value="EP450I"/>
</dbReference>
<evidence type="ECO:0000256" key="8">
    <source>
        <dbReference type="PIRSR" id="PIRSR602401-1"/>
    </source>
</evidence>
<comment type="function">
    <text evidence="7">Cytochromes P450 are a group of heme-thiolate monooxygenases. They oxidize a variety of structurally unrelated compounds, including steroids, fatty acids, and xenobiotics.</text>
</comment>
<evidence type="ECO:0000256" key="6">
    <source>
        <dbReference type="ARBA" id="ARBA00023033"/>
    </source>
</evidence>
<evidence type="ECO:0000256" key="5">
    <source>
        <dbReference type="ARBA" id="ARBA00023004"/>
    </source>
</evidence>
<dbReference type="InterPro" id="IPR036396">
    <property type="entry name" value="Cyt_P450_sf"/>
</dbReference>
<dbReference type="PANTHER" id="PTHR24302:SF15">
    <property type="entry name" value="FATTY-ACID PEROXYGENASE"/>
    <property type="match status" value="1"/>
</dbReference>
<evidence type="ECO:0000256" key="1">
    <source>
        <dbReference type="ARBA" id="ARBA00010617"/>
    </source>
</evidence>
<dbReference type="InterPro" id="IPR002401">
    <property type="entry name" value="Cyt_P450_E_grp-I"/>
</dbReference>
<dbReference type="GO" id="GO:0020037">
    <property type="term" value="F:heme binding"/>
    <property type="evidence" value="ECO:0007669"/>
    <property type="project" value="InterPro"/>
</dbReference>
<evidence type="ECO:0000256" key="7">
    <source>
        <dbReference type="ARBA" id="ARBA00043906"/>
    </source>
</evidence>
<reference evidence="10" key="1">
    <citation type="submission" date="2020-11" db="EMBL/GenBank/DDBJ databases">
        <authorList>
            <person name="Tran Van P."/>
        </authorList>
    </citation>
    <scope>NUCLEOTIDE SEQUENCE</scope>
</reference>
<keyword evidence="11" id="KW-1185">Reference proteome</keyword>
<dbReference type="GO" id="GO:0008395">
    <property type="term" value="F:steroid hydroxylase activity"/>
    <property type="evidence" value="ECO:0007669"/>
    <property type="project" value="TreeGrafter"/>
</dbReference>
<comment type="cofactor">
    <cofactor evidence="8">
        <name>heme</name>
        <dbReference type="ChEBI" id="CHEBI:30413"/>
    </cofactor>
</comment>
<accession>A0A7R9LHR7</accession>
<keyword evidence="3 8" id="KW-0479">Metal-binding</keyword>
<dbReference type="EMBL" id="OC915795">
    <property type="protein sequence ID" value="CAD7641973.1"/>
    <property type="molecule type" value="Genomic_DNA"/>
</dbReference>
<sequence>MVNDLDVIQTIYLTKSKQFRDRPKFFLNAKPFVSSLLALRGERWRQVRRVMTPFFTHHKIASEEITDIINKSIDTCIANIMTQTEQRVKVEDRMQSITLDIICKVGLNMHDTDVHEDNSELRSAAKEFMVSATNVVVICASFFPFLRPILSFINNYLTAGRMTDWILCHLNKQIKIETQNLSTDPNYLMNTPLKSNNVLKSMLRCFLEKSLERDELTGNSLLLLLAASDTTAMGLTYALYCLAKNPDIQQKLRSEIYSHGYQSHYVDMVWSESLRLFPPVTTFVQREAAEDVVVNNILIPKGVIVQVPVWHIHHDPNIWPEPNKFNPERFAPQNRSGDEKHSIRESFLAFGLGVRTCIGIELARHEARLTLSAIVHKFSIELCDQTPDPLELHCPADILYPKQALYLRFIPLTQ</sequence>
<dbReference type="PANTHER" id="PTHR24302">
    <property type="entry name" value="CYTOCHROME P450 FAMILY 3"/>
    <property type="match status" value="1"/>
</dbReference>
<dbReference type="OrthoDB" id="6501435at2759"/>
<proteinExistence type="inferred from homology"/>
<dbReference type="PROSITE" id="PS00086">
    <property type="entry name" value="CYTOCHROME_P450"/>
    <property type="match status" value="1"/>
</dbReference>
<dbReference type="InterPro" id="IPR001128">
    <property type="entry name" value="Cyt_P450"/>
</dbReference>
<gene>
    <name evidence="10" type="ORF">ONB1V03_LOCUS3354</name>
</gene>
<dbReference type="EMBL" id="CAJPVJ010000970">
    <property type="protein sequence ID" value="CAG2163789.1"/>
    <property type="molecule type" value="Genomic_DNA"/>
</dbReference>
<evidence type="ECO:0000313" key="11">
    <source>
        <dbReference type="Proteomes" id="UP000728032"/>
    </source>
</evidence>
<dbReference type="Proteomes" id="UP000728032">
    <property type="component" value="Unassembled WGS sequence"/>
</dbReference>
<keyword evidence="5 8" id="KW-0408">Iron</keyword>
<evidence type="ECO:0000256" key="3">
    <source>
        <dbReference type="ARBA" id="ARBA00022723"/>
    </source>
</evidence>
<evidence type="ECO:0000256" key="2">
    <source>
        <dbReference type="ARBA" id="ARBA00022617"/>
    </source>
</evidence>
<dbReference type="SUPFAM" id="SSF48264">
    <property type="entry name" value="Cytochrome P450"/>
    <property type="match status" value="1"/>
</dbReference>
<dbReference type="AlphaFoldDB" id="A0A7R9LHR7"/>
<comment type="similarity">
    <text evidence="1 9">Belongs to the cytochrome P450 family.</text>
</comment>